<keyword evidence="2" id="KW-1185">Reference proteome</keyword>
<sequence>MRVVVASPAFAAIAEYLPRFLPGAEVLFAGAADLPQVPGGEGRPGAEPRRICPRGGEEYGIHFRKC</sequence>
<dbReference type="EMBL" id="CP141614">
    <property type="protein sequence ID" value="WRP13954.1"/>
    <property type="molecule type" value="Genomic_DNA"/>
</dbReference>
<dbReference type="Proteomes" id="UP001333102">
    <property type="component" value="Chromosome"/>
</dbReference>
<evidence type="ECO:0000313" key="1">
    <source>
        <dbReference type="EMBL" id="WRP13954.1"/>
    </source>
</evidence>
<proteinExistence type="predicted"/>
<organism evidence="1 2">
    <name type="scientific">Geochorda subterranea</name>
    <dbReference type="NCBI Taxonomy" id="3109564"/>
    <lineage>
        <taxon>Bacteria</taxon>
        <taxon>Bacillati</taxon>
        <taxon>Bacillota</taxon>
        <taxon>Limnochordia</taxon>
        <taxon>Limnochordales</taxon>
        <taxon>Geochordaceae</taxon>
        <taxon>Geochorda</taxon>
    </lineage>
</organism>
<name>A0ABZ1BMN0_9FIRM</name>
<dbReference type="RefSeq" id="WP_324668226.1">
    <property type="nucleotide sequence ID" value="NZ_CP141614.1"/>
</dbReference>
<gene>
    <name evidence="1" type="ORF">VLY81_11035</name>
</gene>
<accession>A0ABZ1BMN0</accession>
<reference evidence="2" key="1">
    <citation type="submission" date="2023-12" db="EMBL/GenBank/DDBJ databases">
        <title>Novel isolates from deep terrestrial aquifers shed light on the physiology and ecology of the class Limnochordia.</title>
        <authorList>
            <person name="Karnachuk O.V."/>
            <person name="Lukina A.P."/>
            <person name="Avakyan M.R."/>
            <person name="Kadnikov V."/>
            <person name="Begmatov S."/>
            <person name="Beletsky A.V."/>
            <person name="Mardanov A.V."/>
            <person name="Ravin N.V."/>
        </authorList>
    </citation>
    <scope>NUCLEOTIDE SEQUENCE [LARGE SCALE GENOMIC DNA]</scope>
    <source>
        <strain evidence="2">LN</strain>
    </source>
</reference>
<evidence type="ECO:0000313" key="2">
    <source>
        <dbReference type="Proteomes" id="UP001333102"/>
    </source>
</evidence>
<protein>
    <submittedName>
        <fullName evidence="1">Uncharacterized protein</fullName>
    </submittedName>
</protein>